<dbReference type="GO" id="GO:0000176">
    <property type="term" value="C:nuclear exosome (RNase complex)"/>
    <property type="evidence" value="ECO:0007669"/>
    <property type="project" value="InterPro"/>
</dbReference>
<dbReference type="GO" id="GO:0071037">
    <property type="term" value="P:nuclear polyadenylation-dependent snRNA catabolic process"/>
    <property type="evidence" value="ECO:0007669"/>
    <property type="project" value="TreeGrafter"/>
</dbReference>
<organism evidence="3 4">
    <name type="scientific">Blyttiomyces helicus</name>
    <dbReference type="NCBI Taxonomy" id="388810"/>
    <lineage>
        <taxon>Eukaryota</taxon>
        <taxon>Fungi</taxon>
        <taxon>Fungi incertae sedis</taxon>
        <taxon>Chytridiomycota</taxon>
        <taxon>Chytridiomycota incertae sedis</taxon>
        <taxon>Chytridiomycetes</taxon>
        <taxon>Chytridiomycetes incertae sedis</taxon>
        <taxon>Blyttiomyces</taxon>
    </lineage>
</organism>
<dbReference type="PANTHER" id="PTHR12124:SF47">
    <property type="entry name" value="EXOSOME COMPONENT 10"/>
    <property type="match status" value="1"/>
</dbReference>
<dbReference type="InterPro" id="IPR045092">
    <property type="entry name" value="Rrp6-like"/>
</dbReference>
<sequence length="305" mass="33808">MPANNTAPAPQASSSAPLSLDPDNFADYQNTLFEALMDTTRATQFLNPAELDFYKASSPGFDSRLQNAGDRILVLCNKLIAHAADSSASGRRALAKRDAAGFGNDEDLVERFDEVVDVVDNLLEMADVNLDEVTGRLLKTAPKLPPTQSAMVLQVASRSGGPRSSVNVIHSANIQRPQLHFEDRIDNSNRPFVRRITHKPNAKRPLDYGLPGSDDISPEMRSHLETLRISDVASSQYSLPHPYEYEIQNIDYPKHMFAIRPEQLYDTMDKTPFTWVDTEEKLNELAKILDGVNEIAIDLEVGNSG</sequence>
<dbReference type="GO" id="GO:0071051">
    <property type="term" value="P:poly(A)-dependent snoRNA 3'-end processing"/>
    <property type="evidence" value="ECO:0007669"/>
    <property type="project" value="TreeGrafter"/>
</dbReference>
<dbReference type="EMBL" id="KZ995932">
    <property type="protein sequence ID" value="RKO89706.1"/>
    <property type="molecule type" value="Genomic_DNA"/>
</dbReference>
<dbReference type="GO" id="GO:0003727">
    <property type="term" value="F:single-stranded RNA binding"/>
    <property type="evidence" value="ECO:0007669"/>
    <property type="project" value="TreeGrafter"/>
</dbReference>
<dbReference type="GO" id="GO:0005730">
    <property type="term" value="C:nucleolus"/>
    <property type="evidence" value="ECO:0007669"/>
    <property type="project" value="TreeGrafter"/>
</dbReference>
<dbReference type="AlphaFoldDB" id="A0A4P9WGS6"/>
<evidence type="ECO:0000256" key="1">
    <source>
        <dbReference type="SAM" id="MobiDB-lite"/>
    </source>
</evidence>
<protein>
    <submittedName>
        <fullName evidence="3">NUC016 domain-containing protein</fullName>
    </submittedName>
</protein>
<dbReference type="GO" id="GO:0071038">
    <property type="term" value="P:TRAMP-dependent tRNA surveillance pathway"/>
    <property type="evidence" value="ECO:0007669"/>
    <property type="project" value="TreeGrafter"/>
</dbReference>
<accession>A0A4P9WGS6</accession>
<dbReference type="GO" id="GO:0071036">
    <property type="term" value="P:nuclear polyadenylation-dependent snoRNA catabolic process"/>
    <property type="evidence" value="ECO:0007669"/>
    <property type="project" value="TreeGrafter"/>
</dbReference>
<dbReference type="GO" id="GO:0071040">
    <property type="term" value="P:nuclear polyadenylation-dependent antisense transcript catabolic process"/>
    <property type="evidence" value="ECO:0007669"/>
    <property type="project" value="TreeGrafter"/>
</dbReference>
<feature type="domain" description="Exosome-associated factor Rrp6 N-terminal" evidence="2">
    <location>
        <begin position="37"/>
        <end position="135"/>
    </location>
</feature>
<reference evidence="4" key="1">
    <citation type="journal article" date="2018" name="Nat. Microbiol.">
        <title>Leveraging single-cell genomics to expand the fungal tree of life.</title>
        <authorList>
            <person name="Ahrendt S.R."/>
            <person name="Quandt C.A."/>
            <person name="Ciobanu D."/>
            <person name="Clum A."/>
            <person name="Salamov A."/>
            <person name="Andreopoulos B."/>
            <person name="Cheng J.F."/>
            <person name="Woyke T."/>
            <person name="Pelin A."/>
            <person name="Henrissat B."/>
            <person name="Reynolds N.K."/>
            <person name="Benny G.L."/>
            <person name="Smith M.E."/>
            <person name="James T.Y."/>
            <person name="Grigoriev I.V."/>
        </authorList>
    </citation>
    <scope>NUCLEOTIDE SEQUENCE [LARGE SCALE GENOMIC DNA]</scope>
</reference>
<keyword evidence="4" id="KW-1185">Reference proteome</keyword>
<name>A0A4P9WGS6_9FUNG</name>
<evidence type="ECO:0000259" key="2">
    <source>
        <dbReference type="Pfam" id="PF08066"/>
    </source>
</evidence>
<dbReference type="GO" id="GO:0000467">
    <property type="term" value="P:exonucleolytic trimming to generate mature 3'-end of 5.8S rRNA from tricistronic rRNA transcript (SSU-rRNA, 5.8S rRNA, LSU-rRNA)"/>
    <property type="evidence" value="ECO:0007669"/>
    <property type="project" value="InterPro"/>
</dbReference>
<dbReference type="InterPro" id="IPR012588">
    <property type="entry name" value="Exosome-assoc_fac_Rrp6_N"/>
</dbReference>
<evidence type="ECO:0000313" key="3">
    <source>
        <dbReference type="EMBL" id="RKO89706.1"/>
    </source>
</evidence>
<evidence type="ECO:0000313" key="4">
    <source>
        <dbReference type="Proteomes" id="UP000269721"/>
    </source>
</evidence>
<gene>
    <name evidence="3" type="ORF">BDK51DRAFT_28080</name>
</gene>
<dbReference type="PANTHER" id="PTHR12124">
    <property type="entry name" value="POLYMYOSITIS/SCLERODERMA AUTOANTIGEN-RELATED"/>
    <property type="match status" value="1"/>
</dbReference>
<dbReference type="SUPFAM" id="SSF53098">
    <property type="entry name" value="Ribonuclease H-like"/>
    <property type="match status" value="1"/>
</dbReference>
<dbReference type="GO" id="GO:0071044">
    <property type="term" value="P:histone mRNA catabolic process"/>
    <property type="evidence" value="ECO:0007669"/>
    <property type="project" value="TreeGrafter"/>
</dbReference>
<proteinExistence type="predicted"/>
<dbReference type="Pfam" id="PF08066">
    <property type="entry name" value="PMC2NT"/>
    <property type="match status" value="1"/>
</dbReference>
<dbReference type="InterPro" id="IPR036397">
    <property type="entry name" value="RNaseH_sf"/>
</dbReference>
<dbReference type="Gene3D" id="3.30.420.10">
    <property type="entry name" value="Ribonuclease H-like superfamily/Ribonuclease H"/>
    <property type="match status" value="1"/>
</dbReference>
<feature type="compositionally biased region" description="Low complexity" evidence="1">
    <location>
        <begin position="7"/>
        <end position="21"/>
    </location>
</feature>
<dbReference type="Proteomes" id="UP000269721">
    <property type="component" value="Unassembled WGS sequence"/>
</dbReference>
<dbReference type="OrthoDB" id="2250022at2759"/>
<feature type="region of interest" description="Disordered" evidence="1">
    <location>
        <begin position="1"/>
        <end position="21"/>
    </location>
</feature>
<dbReference type="GO" id="GO:0071039">
    <property type="term" value="P:nuclear polyadenylation-dependent CUT catabolic process"/>
    <property type="evidence" value="ECO:0007669"/>
    <property type="project" value="TreeGrafter"/>
</dbReference>
<dbReference type="GO" id="GO:0000175">
    <property type="term" value="F:3'-5'-RNA exonuclease activity"/>
    <property type="evidence" value="ECO:0007669"/>
    <property type="project" value="InterPro"/>
</dbReference>
<dbReference type="InterPro" id="IPR012337">
    <property type="entry name" value="RNaseH-like_sf"/>
</dbReference>
<dbReference type="GO" id="GO:0071035">
    <property type="term" value="P:nuclear polyadenylation-dependent rRNA catabolic process"/>
    <property type="evidence" value="ECO:0007669"/>
    <property type="project" value="TreeGrafter"/>
</dbReference>